<evidence type="ECO:0000313" key="2">
    <source>
        <dbReference type="EMBL" id="ACU58474.1"/>
    </source>
</evidence>
<organism evidence="2 3">
    <name type="scientific">Chitinophaga pinensis (strain ATCC 43595 / DSM 2588 / LMG 13176 / NBRC 15968 / NCIMB 11800 / UQM 2034)</name>
    <dbReference type="NCBI Taxonomy" id="485918"/>
    <lineage>
        <taxon>Bacteria</taxon>
        <taxon>Pseudomonadati</taxon>
        <taxon>Bacteroidota</taxon>
        <taxon>Chitinophagia</taxon>
        <taxon>Chitinophagales</taxon>
        <taxon>Chitinophagaceae</taxon>
        <taxon>Chitinophaga</taxon>
    </lineage>
</organism>
<sequence length="103" mass="10061">MISLKQFSVLSVVLVAASAVTAAVVPSKKTSKVAFAANGRLQATATPRVANQQTCKVVSSGAATCFDTATATNGSLTSGIGAASSLTLTGAANGNNTTIGDIS</sequence>
<dbReference type="RefSeq" id="WP_012788650.1">
    <property type="nucleotide sequence ID" value="NC_013132.1"/>
</dbReference>
<dbReference type="AlphaFoldDB" id="A0A979GQZ1"/>
<dbReference type="EMBL" id="CP001699">
    <property type="protein sequence ID" value="ACU58474.1"/>
    <property type="molecule type" value="Genomic_DNA"/>
</dbReference>
<protein>
    <submittedName>
        <fullName evidence="2">Uncharacterized protein</fullName>
    </submittedName>
</protein>
<evidence type="ECO:0000313" key="3">
    <source>
        <dbReference type="Proteomes" id="UP000002215"/>
    </source>
</evidence>
<dbReference type="KEGG" id="cpi:Cpin_0976"/>
<reference evidence="2 3" key="2">
    <citation type="journal article" date="2010" name="Stand. Genomic Sci.">
        <title>Complete genome sequence of Chitinophaga pinensis type strain (UQM 2034).</title>
        <authorList>
            <person name="Glavina Del Rio T."/>
            <person name="Abt B."/>
            <person name="Spring S."/>
            <person name="Lapidus A."/>
            <person name="Nolan M."/>
            <person name="Tice H."/>
            <person name="Copeland A."/>
            <person name="Cheng J.F."/>
            <person name="Chen F."/>
            <person name="Bruce D."/>
            <person name="Goodwin L."/>
            <person name="Pitluck S."/>
            <person name="Ivanova N."/>
            <person name="Mavromatis K."/>
            <person name="Mikhailova N."/>
            <person name="Pati A."/>
            <person name="Chen A."/>
            <person name="Palaniappan K."/>
            <person name="Land M."/>
            <person name="Hauser L."/>
            <person name="Chang Y.J."/>
            <person name="Jeffries C.D."/>
            <person name="Chain P."/>
            <person name="Saunders E."/>
            <person name="Detter J.C."/>
            <person name="Brettin T."/>
            <person name="Rohde M."/>
            <person name="Goker M."/>
            <person name="Bristow J."/>
            <person name="Eisen J.A."/>
            <person name="Markowitz V."/>
            <person name="Hugenholtz P."/>
            <person name="Kyrpides N.C."/>
            <person name="Klenk H.P."/>
            <person name="Lucas S."/>
        </authorList>
    </citation>
    <scope>NUCLEOTIDE SEQUENCE [LARGE SCALE GENOMIC DNA]</scope>
    <source>
        <strain evidence="3">ATCC 43595 / DSM 2588 / LMG 13176 / NBRC 15968 / NCIMB 11800 / UQM 2034</strain>
    </source>
</reference>
<reference evidence="3" key="1">
    <citation type="submission" date="2009-08" db="EMBL/GenBank/DDBJ databases">
        <title>The complete genome of Chitinophaga pinensis DSM 2588.</title>
        <authorList>
            <consortium name="US DOE Joint Genome Institute (JGI-PGF)"/>
            <person name="Lucas S."/>
            <person name="Copeland A."/>
            <person name="Lapidus A."/>
            <person name="Glavina del Rio T."/>
            <person name="Dalin E."/>
            <person name="Tice H."/>
            <person name="Bruce D."/>
            <person name="Goodwin L."/>
            <person name="Pitluck S."/>
            <person name="Kyrpides N."/>
            <person name="Mavromatis K."/>
            <person name="Ivanova N."/>
            <person name="Mikhailova N."/>
            <person name="Sims D."/>
            <person name="Meinche L."/>
            <person name="Brettin T."/>
            <person name="Detter J.C."/>
            <person name="Han C."/>
            <person name="Larimer F."/>
            <person name="Land M."/>
            <person name="Hauser L."/>
            <person name="Markowitz V."/>
            <person name="Cheng J.-F."/>
            <person name="Hugenholtz P."/>
            <person name="Woyke T."/>
            <person name="Wu D."/>
            <person name="Spring S."/>
            <person name="Klenk H.-P."/>
            <person name="Eisen J.A."/>
        </authorList>
    </citation>
    <scope>NUCLEOTIDE SEQUENCE [LARGE SCALE GENOMIC DNA]</scope>
    <source>
        <strain evidence="3">ATCC 43595 / DSM 2588 / LMG 13176 / NBRC 15968 / NCIMB 11800 / UQM 2034</strain>
    </source>
</reference>
<gene>
    <name evidence="2" type="ordered locus">Cpin_0976</name>
</gene>
<name>A0A979GQZ1_CHIPD</name>
<dbReference type="Proteomes" id="UP000002215">
    <property type="component" value="Chromosome"/>
</dbReference>
<feature type="chain" id="PRO_5037386769" evidence="1">
    <location>
        <begin position="23"/>
        <end position="103"/>
    </location>
</feature>
<keyword evidence="1" id="KW-0732">Signal</keyword>
<accession>A0A979GQZ1</accession>
<evidence type="ECO:0000256" key="1">
    <source>
        <dbReference type="SAM" id="SignalP"/>
    </source>
</evidence>
<feature type="signal peptide" evidence="1">
    <location>
        <begin position="1"/>
        <end position="22"/>
    </location>
</feature>
<proteinExistence type="predicted"/>